<reference evidence="3 4" key="1">
    <citation type="submission" date="2015-12" db="EMBL/GenBank/DDBJ databases">
        <authorList>
            <person name="Shamseldin A."/>
            <person name="Moawad H."/>
            <person name="Abd El-Rahim W.M."/>
            <person name="Sadowsky M.J."/>
        </authorList>
    </citation>
    <scope>NUCLEOTIDE SEQUENCE [LARGE SCALE GENOMIC DNA]</scope>
    <source>
        <strain evidence="3 4">SJ5A-1</strain>
    </source>
</reference>
<dbReference type="InterPro" id="IPR050904">
    <property type="entry name" value="Adhesion/Biosynth-related"/>
</dbReference>
<keyword evidence="1" id="KW-0732">Signal</keyword>
<gene>
    <name evidence="3" type="ORF">AVJ23_07360</name>
</gene>
<comment type="caution">
    <text evidence="3">The sequence shown here is derived from an EMBL/GenBank/DDBJ whole genome shotgun (WGS) entry which is preliminary data.</text>
</comment>
<dbReference type="Gene3D" id="2.30.180.10">
    <property type="entry name" value="FAS1 domain"/>
    <property type="match status" value="2"/>
</dbReference>
<feature type="signal peptide" evidence="1">
    <location>
        <begin position="1"/>
        <end position="20"/>
    </location>
</feature>
<organism evidence="3 4">
    <name type="scientific">Pseudoponticoccus marisrubri</name>
    <dbReference type="NCBI Taxonomy" id="1685382"/>
    <lineage>
        <taxon>Bacteria</taxon>
        <taxon>Pseudomonadati</taxon>
        <taxon>Pseudomonadota</taxon>
        <taxon>Alphaproteobacteria</taxon>
        <taxon>Rhodobacterales</taxon>
        <taxon>Roseobacteraceae</taxon>
        <taxon>Pseudoponticoccus</taxon>
    </lineage>
</organism>
<sequence length="362" mass="37606">MLRLMTATALCSALALPALAESHAGGNPMVGGAEMFADRTIVENAVNSADHTTLVAAVKAAGLVETLSSEGPFTVFAPVNAAFDALPAGTVETLLQPENKDQLTRVLTCHVVAAKAMSDAIAGMIADDGGTHPVETVGGCTLQAQMDGDMITLTDERDRSATVTIADVEQSNGVIHVIDTVLLPRGAAPVKEDMPEDAAADVPMVGGAPMFPDRTIVENAVNSEDHTTLVAAVKAAGLVETLSSEGPFTVFAPVNAAFDALPAGTVDTLLQPENKDQLTKVLTAHVVPGRLTAADIIRRERSSSDGFYHMTTASGDALSARVVNGGEVFIYDETGNAWQVTQSDVMQSNGVIHVIDGVLLPR</sequence>
<dbReference type="AlphaFoldDB" id="A0A0W7WLU7"/>
<protein>
    <recommendedName>
        <fullName evidence="2">FAS1 domain-containing protein</fullName>
    </recommendedName>
</protein>
<dbReference type="InterPro" id="IPR000782">
    <property type="entry name" value="FAS1_domain"/>
</dbReference>
<name>A0A0W7WLU7_9RHOB</name>
<accession>A0A0W7WLU7</accession>
<dbReference type="STRING" id="1685382.AVJ23_07360"/>
<proteinExistence type="predicted"/>
<dbReference type="EMBL" id="LPXO01000003">
    <property type="protein sequence ID" value="KUF11568.1"/>
    <property type="molecule type" value="Genomic_DNA"/>
</dbReference>
<evidence type="ECO:0000313" key="4">
    <source>
        <dbReference type="Proteomes" id="UP000054396"/>
    </source>
</evidence>
<feature type="domain" description="FAS1" evidence="2">
    <location>
        <begin position="38"/>
        <end position="182"/>
    </location>
</feature>
<dbReference type="Proteomes" id="UP000054396">
    <property type="component" value="Unassembled WGS sequence"/>
</dbReference>
<dbReference type="Pfam" id="PF02469">
    <property type="entry name" value="Fasciclin"/>
    <property type="match status" value="2"/>
</dbReference>
<dbReference type="GO" id="GO:0005615">
    <property type="term" value="C:extracellular space"/>
    <property type="evidence" value="ECO:0007669"/>
    <property type="project" value="TreeGrafter"/>
</dbReference>
<dbReference type="PANTHER" id="PTHR10900:SF77">
    <property type="entry name" value="FI19380P1"/>
    <property type="match status" value="1"/>
</dbReference>
<evidence type="ECO:0000256" key="1">
    <source>
        <dbReference type="SAM" id="SignalP"/>
    </source>
</evidence>
<evidence type="ECO:0000259" key="2">
    <source>
        <dbReference type="PROSITE" id="PS50213"/>
    </source>
</evidence>
<dbReference type="PROSITE" id="PS50213">
    <property type="entry name" value="FAS1"/>
    <property type="match status" value="2"/>
</dbReference>
<dbReference type="FunFam" id="2.30.180.10:FF:000014">
    <property type="entry name" value="Stabilin 1"/>
    <property type="match status" value="2"/>
</dbReference>
<feature type="domain" description="FAS1" evidence="2">
    <location>
        <begin position="213"/>
        <end position="359"/>
    </location>
</feature>
<keyword evidence="4" id="KW-1185">Reference proteome</keyword>
<dbReference type="OrthoDB" id="9800666at2"/>
<evidence type="ECO:0000313" key="3">
    <source>
        <dbReference type="EMBL" id="KUF11568.1"/>
    </source>
</evidence>
<dbReference type="SMART" id="SM00554">
    <property type="entry name" value="FAS1"/>
    <property type="match status" value="2"/>
</dbReference>
<feature type="chain" id="PRO_5006936463" description="FAS1 domain-containing protein" evidence="1">
    <location>
        <begin position="21"/>
        <end position="362"/>
    </location>
</feature>
<dbReference type="InterPro" id="IPR036378">
    <property type="entry name" value="FAS1_dom_sf"/>
</dbReference>
<dbReference type="PANTHER" id="PTHR10900">
    <property type="entry name" value="PERIOSTIN-RELATED"/>
    <property type="match status" value="1"/>
</dbReference>
<dbReference type="SUPFAM" id="SSF82153">
    <property type="entry name" value="FAS1 domain"/>
    <property type="match status" value="2"/>
</dbReference>